<name>A0ABV4P2L6_9GAMM</name>
<evidence type="ECO:0000313" key="6">
    <source>
        <dbReference type="Proteomes" id="UP001569428"/>
    </source>
</evidence>
<dbReference type="RefSeq" id="WP_371840296.1">
    <property type="nucleotide sequence ID" value="NZ_JBGMEK010000048.1"/>
</dbReference>
<gene>
    <name evidence="5" type="ORF">ACCI49_16960</name>
</gene>
<dbReference type="PANTHER" id="PTHR43300">
    <property type="entry name" value="ACETYLTRANSFERASE"/>
    <property type="match status" value="1"/>
</dbReference>
<dbReference type="Pfam" id="PF17836">
    <property type="entry name" value="PglD_N"/>
    <property type="match status" value="1"/>
</dbReference>
<dbReference type="Proteomes" id="UP001569428">
    <property type="component" value="Unassembled WGS sequence"/>
</dbReference>
<proteinExistence type="inferred from homology"/>
<evidence type="ECO:0000256" key="1">
    <source>
        <dbReference type="ARBA" id="ARBA00007274"/>
    </source>
</evidence>
<reference evidence="5 6" key="1">
    <citation type="submission" date="2024-08" db="EMBL/GenBank/DDBJ databases">
        <authorList>
            <person name="Ishaq N."/>
        </authorList>
    </citation>
    <scope>NUCLEOTIDE SEQUENCE [LARGE SCALE GENOMIC DNA]</scope>
    <source>
        <strain evidence="5 6">DSM 18651</strain>
    </source>
</reference>
<sequence length="220" mass="23248">MKMQTKDLIVVGFSGFGKEVFWLASRLGINVRGFLDDNPATNGQVFCSIPVLGGVESWMEYSDCDFVIAIGNPRIRKKVHDKMCSQGKPSFATLVDPKALIMDQYTSVGPGSIVCAGTIGTVEISIGAHVIVNLNCTIGHETVIDDFATIAPMVAISGNVKVGQGSELGTGVSIRQGLIVGDGAMVGMGSVVTKDVIKSAMVYGNPAKLIKIIDKEKVVQ</sequence>
<accession>A0ABV4P2L6</accession>
<keyword evidence="3" id="KW-0677">Repeat</keyword>
<dbReference type="InterPro" id="IPR041561">
    <property type="entry name" value="PglD_N"/>
</dbReference>
<dbReference type="EMBL" id="JBGMEK010000048">
    <property type="protein sequence ID" value="MFA0812606.1"/>
    <property type="molecule type" value="Genomic_DNA"/>
</dbReference>
<dbReference type="PANTHER" id="PTHR43300:SF7">
    <property type="entry name" value="UDP-N-ACETYLBACILLOSAMINE N-ACETYLTRANSFERASE"/>
    <property type="match status" value="1"/>
</dbReference>
<keyword evidence="2" id="KW-0808">Transferase</keyword>
<comment type="caution">
    <text evidence="5">The sequence shown here is derived from an EMBL/GenBank/DDBJ whole genome shotgun (WGS) entry which is preliminary data.</text>
</comment>
<keyword evidence="6" id="KW-1185">Reference proteome</keyword>
<organism evidence="5 6">
    <name type="scientific">Microbulbifer epialgicus</name>
    <dbReference type="NCBI Taxonomy" id="393907"/>
    <lineage>
        <taxon>Bacteria</taxon>
        <taxon>Pseudomonadati</taxon>
        <taxon>Pseudomonadota</taxon>
        <taxon>Gammaproteobacteria</taxon>
        <taxon>Cellvibrionales</taxon>
        <taxon>Microbulbiferaceae</taxon>
        <taxon>Microbulbifer</taxon>
    </lineage>
</organism>
<comment type="similarity">
    <text evidence="1">Belongs to the transferase hexapeptide repeat family.</text>
</comment>
<evidence type="ECO:0000313" key="5">
    <source>
        <dbReference type="EMBL" id="MFA0812606.1"/>
    </source>
</evidence>
<dbReference type="InterPro" id="IPR018357">
    <property type="entry name" value="Hexapep_transf_CS"/>
</dbReference>
<dbReference type="Gene3D" id="2.160.10.10">
    <property type="entry name" value="Hexapeptide repeat proteins"/>
    <property type="match status" value="1"/>
</dbReference>
<dbReference type="NCBIfam" id="TIGR03570">
    <property type="entry name" value="NeuD_NnaD"/>
    <property type="match status" value="1"/>
</dbReference>
<dbReference type="InterPro" id="IPR020019">
    <property type="entry name" value="AcTrfase_PglD-like"/>
</dbReference>
<evidence type="ECO:0000256" key="3">
    <source>
        <dbReference type="ARBA" id="ARBA00022737"/>
    </source>
</evidence>
<dbReference type="Gene3D" id="3.40.50.20">
    <property type="match status" value="1"/>
</dbReference>
<feature type="domain" description="PglD N-terminal" evidence="4">
    <location>
        <begin position="7"/>
        <end position="82"/>
    </location>
</feature>
<dbReference type="InterPro" id="IPR050179">
    <property type="entry name" value="Trans_hexapeptide_repeat"/>
</dbReference>
<evidence type="ECO:0000256" key="2">
    <source>
        <dbReference type="ARBA" id="ARBA00022679"/>
    </source>
</evidence>
<evidence type="ECO:0000259" key="4">
    <source>
        <dbReference type="Pfam" id="PF17836"/>
    </source>
</evidence>
<dbReference type="PROSITE" id="PS00101">
    <property type="entry name" value="HEXAPEP_TRANSFERASES"/>
    <property type="match status" value="1"/>
</dbReference>
<dbReference type="InterPro" id="IPR011004">
    <property type="entry name" value="Trimer_LpxA-like_sf"/>
</dbReference>
<protein>
    <submittedName>
        <fullName evidence="5">Acetyltransferase</fullName>
    </submittedName>
</protein>
<dbReference type="SUPFAM" id="SSF51161">
    <property type="entry name" value="Trimeric LpxA-like enzymes"/>
    <property type="match status" value="1"/>
</dbReference>
<dbReference type="CDD" id="cd03360">
    <property type="entry name" value="LbH_AT_putative"/>
    <property type="match status" value="1"/>
</dbReference>